<reference evidence="1 2" key="1">
    <citation type="submission" date="2018-09" db="EMBL/GenBank/DDBJ databases">
        <title>Isolation, diversity and antifungal activity of actinobacteria from wheat.</title>
        <authorList>
            <person name="Han C."/>
        </authorList>
    </citation>
    <scope>NUCLEOTIDE SEQUENCE [LARGE SCALE GENOMIC DNA]</scope>
    <source>
        <strain evidence="1 2">NEAU-YY265</strain>
    </source>
</reference>
<protein>
    <submittedName>
        <fullName evidence="1">Uncharacterized protein</fullName>
    </submittedName>
</protein>
<sequence length="121" mass="13642">MVMYDDQVSERRRCVRSRLRSSLAELRRMYTAEVAYRAEVTARSALPSRECIVCFRPDSMTPDTRIRSDLTGGGRVAVLTDERAPAVNALERAVMAYVSAILIRLEVRERVLAAIVLTRPA</sequence>
<evidence type="ECO:0000313" key="1">
    <source>
        <dbReference type="EMBL" id="RIQ14407.1"/>
    </source>
</evidence>
<gene>
    <name evidence="1" type="ORF">DY240_24910</name>
</gene>
<keyword evidence="2" id="KW-1185">Reference proteome</keyword>
<comment type="caution">
    <text evidence="1">The sequence shown here is derived from an EMBL/GenBank/DDBJ whole genome shotgun (WGS) entry which is preliminary data.</text>
</comment>
<dbReference type="RefSeq" id="WP_119662401.1">
    <property type="nucleotide sequence ID" value="NZ_QUAL01000354.1"/>
</dbReference>
<dbReference type="Proteomes" id="UP000284057">
    <property type="component" value="Unassembled WGS sequence"/>
</dbReference>
<proteinExistence type="predicted"/>
<dbReference type="EMBL" id="QUAL01000354">
    <property type="protein sequence ID" value="RIQ14407.1"/>
    <property type="molecule type" value="Genomic_DNA"/>
</dbReference>
<accession>A0A418KJ68</accession>
<evidence type="ECO:0000313" key="2">
    <source>
        <dbReference type="Proteomes" id="UP000284057"/>
    </source>
</evidence>
<organism evidence="1 2">
    <name type="scientific">Jiangella rhizosphaerae</name>
    <dbReference type="NCBI Taxonomy" id="2293569"/>
    <lineage>
        <taxon>Bacteria</taxon>
        <taxon>Bacillati</taxon>
        <taxon>Actinomycetota</taxon>
        <taxon>Actinomycetes</taxon>
        <taxon>Jiangellales</taxon>
        <taxon>Jiangellaceae</taxon>
        <taxon>Jiangella</taxon>
    </lineage>
</organism>
<name>A0A418KJ68_9ACTN</name>
<dbReference type="AlphaFoldDB" id="A0A418KJ68"/>